<evidence type="ECO:0000256" key="1">
    <source>
        <dbReference type="ARBA" id="ARBA00004141"/>
    </source>
</evidence>
<evidence type="ECO:0000256" key="7">
    <source>
        <dbReference type="ARBA" id="ARBA00023169"/>
    </source>
</evidence>
<keyword evidence="11" id="KW-1185">Reference proteome</keyword>
<dbReference type="RefSeq" id="WP_066774049.1">
    <property type="nucleotide sequence ID" value="NZ_CP013244.1"/>
</dbReference>
<dbReference type="PANTHER" id="PTHR30576:SF0">
    <property type="entry name" value="UNDECAPRENYL-PHOSPHATE N-ACETYLGALACTOSAMINYL 1-PHOSPHATE TRANSFERASE-RELATED"/>
    <property type="match status" value="1"/>
</dbReference>
<dbReference type="EMBL" id="CP013244">
    <property type="protein sequence ID" value="ANP47679.1"/>
    <property type="molecule type" value="Genomic_DNA"/>
</dbReference>
<dbReference type="Proteomes" id="UP000092498">
    <property type="component" value="Chromosome"/>
</dbReference>
<name>A0A1B1AM88_9PROT</name>
<proteinExistence type="inferred from homology"/>
<dbReference type="GO" id="GO:0016020">
    <property type="term" value="C:membrane"/>
    <property type="evidence" value="ECO:0007669"/>
    <property type="project" value="UniProtKB-SubCell"/>
</dbReference>
<dbReference type="GO" id="GO:0000271">
    <property type="term" value="P:polysaccharide biosynthetic process"/>
    <property type="evidence" value="ECO:0007669"/>
    <property type="project" value="UniProtKB-KW"/>
</dbReference>
<evidence type="ECO:0000256" key="4">
    <source>
        <dbReference type="ARBA" id="ARBA00022692"/>
    </source>
</evidence>
<dbReference type="Pfam" id="PF02397">
    <property type="entry name" value="Bac_transf"/>
    <property type="match status" value="1"/>
</dbReference>
<dbReference type="Pfam" id="PF13727">
    <property type="entry name" value="CoA_binding_3"/>
    <property type="match status" value="1"/>
</dbReference>
<dbReference type="KEGG" id="cbot:ATE48_18110"/>
<dbReference type="InterPro" id="IPR017475">
    <property type="entry name" value="EPS_sugar_tfrase"/>
</dbReference>
<dbReference type="NCBIfam" id="TIGR03025">
    <property type="entry name" value="EPS_sugtrans"/>
    <property type="match status" value="1"/>
</dbReference>
<keyword evidence="6 8" id="KW-0472">Membrane</keyword>
<feature type="domain" description="Bacterial sugar transferase" evidence="9">
    <location>
        <begin position="366"/>
        <end position="552"/>
    </location>
</feature>
<evidence type="ECO:0000256" key="3">
    <source>
        <dbReference type="ARBA" id="ARBA00022679"/>
    </source>
</evidence>
<evidence type="ECO:0000259" key="9">
    <source>
        <dbReference type="Pfam" id="PF02397"/>
    </source>
</evidence>
<dbReference type="AlphaFoldDB" id="A0A1B1AM88"/>
<accession>A0A1B1AM88</accession>
<protein>
    <recommendedName>
        <fullName evidence="9">Bacterial sugar transferase domain-containing protein</fullName>
    </recommendedName>
</protein>
<dbReference type="PANTHER" id="PTHR30576">
    <property type="entry name" value="COLANIC BIOSYNTHESIS UDP-GLUCOSE LIPID CARRIER TRANSFERASE"/>
    <property type="match status" value="1"/>
</dbReference>
<dbReference type="InParanoid" id="A0A1B1AM88"/>
<comment type="subcellular location">
    <subcellularLocation>
        <location evidence="1">Membrane</location>
        <topology evidence="1">Multi-pass membrane protein</topology>
    </subcellularLocation>
</comment>
<evidence type="ECO:0000313" key="10">
    <source>
        <dbReference type="EMBL" id="ANP47679.1"/>
    </source>
</evidence>
<keyword evidence="7" id="KW-0270">Exopolysaccharide synthesis</keyword>
<sequence>MSQAALQLVGAELDQASAEIFGSAPQAEPSGVSAQSEAERLAELAGAFALFGLPIDQPGDPDFPLATADLAYRAFEIPAGAPANDWPQPVSPAQVRPGMHVDPSLPAKALQWTDWVIVAAAAQFAAMWGADAGLLQLSIGQAAAFILSALALKAGLWLTDFYRFSPARIRPERGMGGLALGAIVGLLISNAFAPDARSAAALAATLPFAAMLLAGIHAALAIWISAAHRKGLFAENIVLIGATQAAQRLAARAAKSGDARIVAVVDDRIGRSPAQVGAAPVIGGVDALLAWQDLPNVDRIIITVTQKAEGRVKSMIERLRVAPNRVDLLLDFDTHAVRGRRVERFGGAAVACVSGRPHNHRRAFVKRVEDIVVGSLLVALFALPMLLIAALVKLDTPGPALYRQRRHGFNNRIITVLKFRTMRHDPGAALSQVRENDPRITPVGAFLRRTSLDELPQLFNVLRGDMSLVGPRPHAVGMKTCERDLTEIVAEYAHRHRVKPGITGWAQVNGSRGPVTSASAVRRRVRFDLEYVARSSLWLDLEILARTAPVLFGDNKVTR</sequence>
<keyword evidence="3" id="KW-0808">Transferase</keyword>
<feature type="transmembrane region" description="Helical" evidence="8">
    <location>
        <begin position="371"/>
        <end position="392"/>
    </location>
</feature>
<dbReference type="InterPro" id="IPR003362">
    <property type="entry name" value="Bact_transf"/>
</dbReference>
<dbReference type="GO" id="GO:0016780">
    <property type="term" value="F:phosphotransferase activity, for other substituted phosphate groups"/>
    <property type="evidence" value="ECO:0007669"/>
    <property type="project" value="TreeGrafter"/>
</dbReference>
<feature type="transmembrane region" description="Helical" evidence="8">
    <location>
        <begin position="142"/>
        <end position="162"/>
    </location>
</feature>
<reference evidence="10 11" key="1">
    <citation type="submission" date="2015-11" db="EMBL/GenBank/DDBJ databases">
        <title>Whole-Genome Sequence of Candidatus Oderbacter manganicum from the National Park Lower Oder Valley, Germany.</title>
        <authorList>
            <person name="Braun B."/>
            <person name="Liere K."/>
            <person name="Szewzyk U."/>
        </authorList>
    </citation>
    <scope>NUCLEOTIDE SEQUENCE [LARGE SCALE GENOMIC DNA]</scope>
    <source>
        <strain evidence="10 11">OTSz_A_272</strain>
    </source>
</reference>
<evidence type="ECO:0000256" key="5">
    <source>
        <dbReference type="ARBA" id="ARBA00022989"/>
    </source>
</evidence>
<dbReference type="STRING" id="1759059.ATE48_18110"/>
<dbReference type="Gene3D" id="3.40.50.720">
    <property type="entry name" value="NAD(P)-binding Rossmann-like Domain"/>
    <property type="match status" value="1"/>
</dbReference>
<dbReference type="OrthoDB" id="9808602at2"/>
<keyword evidence="5 8" id="KW-1133">Transmembrane helix</keyword>
<evidence type="ECO:0000256" key="2">
    <source>
        <dbReference type="ARBA" id="ARBA00006464"/>
    </source>
</evidence>
<organism evidence="10 11">
    <name type="scientific">Candidatus Viadribacter manganicus</name>
    <dbReference type="NCBI Taxonomy" id="1759059"/>
    <lineage>
        <taxon>Bacteria</taxon>
        <taxon>Pseudomonadati</taxon>
        <taxon>Pseudomonadota</taxon>
        <taxon>Alphaproteobacteria</taxon>
        <taxon>Hyphomonadales</taxon>
        <taxon>Hyphomonadaceae</taxon>
        <taxon>Candidatus Viadribacter</taxon>
    </lineage>
</organism>
<comment type="similarity">
    <text evidence="2">Belongs to the bacterial sugar transferase family.</text>
</comment>
<feature type="transmembrane region" description="Helical" evidence="8">
    <location>
        <begin position="174"/>
        <end position="193"/>
    </location>
</feature>
<evidence type="ECO:0000256" key="8">
    <source>
        <dbReference type="SAM" id="Phobius"/>
    </source>
</evidence>
<keyword evidence="4 8" id="KW-0812">Transmembrane</keyword>
<evidence type="ECO:0000313" key="11">
    <source>
        <dbReference type="Proteomes" id="UP000092498"/>
    </source>
</evidence>
<feature type="transmembrane region" description="Helical" evidence="8">
    <location>
        <begin position="199"/>
        <end position="224"/>
    </location>
</feature>
<evidence type="ECO:0000256" key="6">
    <source>
        <dbReference type="ARBA" id="ARBA00023136"/>
    </source>
</evidence>
<gene>
    <name evidence="10" type="ORF">ATE48_18110</name>
</gene>